<reference evidence="7 8" key="1">
    <citation type="journal article" date="2014" name="BMC Genomics">
        <title>Comparison of environmental and isolate Sulfobacillus genomes reveals diverse carbon, sulfur, nitrogen, and hydrogen metabolisms.</title>
        <authorList>
            <person name="Justice N.B."/>
            <person name="Norman A."/>
            <person name="Brown C.T."/>
            <person name="Singh A."/>
            <person name="Thomas B.C."/>
            <person name="Banfield J.F."/>
        </authorList>
    </citation>
    <scope>NUCLEOTIDE SEQUENCE [LARGE SCALE GENOMIC DNA]</scope>
    <source>
        <strain evidence="7">AMDSBA1</strain>
    </source>
</reference>
<dbReference type="AlphaFoldDB" id="A0A2T2WUC5"/>
<keyword evidence="2 4" id="KW-0560">Oxidoreductase</keyword>
<dbReference type="Gene3D" id="3.40.50.720">
    <property type="entry name" value="NAD(P)-binding Rossmann-like Domain"/>
    <property type="match status" value="2"/>
</dbReference>
<dbReference type="InterPro" id="IPR006139">
    <property type="entry name" value="D-isomer_2_OHA_DH_cat_dom"/>
</dbReference>
<feature type="domain" description="D-isomer specific 2-hydroxyacid dehydrogenase catalytic" evidence="5">
    <location>
        <begin position="41"/>
        <end position="321"/>
    </location>
</feature>
<evidence type="ECO:0000256" key="1">
    <source>
        <dbReference type="ARBA" id="ARBA00005854"/>
    </source>
</evidence>
<name>A0A2T2WUC5_9FIRM</name>
<dbReference type="PANTHER" id="PTHR43761:SF1">
    <property type="entry name" value="D-ISOMER SPECIFIC 2-HYDROXYACID DEHYDROGENASE CATALYTIC DOMAIN-CONTAINING PROTEIN-RELATED"/>
    <property type="match status" value="1"/>
</dbReference>
<evidence type="ECO:0000313" key="7">
    <source>
        <dbReference type="EMBL" id="PSR25848.1"/>
    </source>
</evidence>
<gene>
    <name evidence="7" type="ORF">C7B43_15975</name>
</gene>
<evidence type="ECO:0000256" key="3">
    <source>
        <dbReference type="ARBA" id="ARBA00023027"/>
    </source>
</evidence>
<dbReference type="Pfam" id="PF02826">
    <property type="entry name" value="2-Hacid_dh_C"/>
    <property type="match status" value="1"/>
</dbReference>
<evidence type="ECO:0000313" key="8">
    <source>
        <dbReference type="Proteomes" id="UP000242699"/>
    </source>
</evidence>
<comment type="caution">
    <text evidence="7">The sequence shown here is derived from an EMBL/GenBank/DDBJ whole genome shotgun (WGS) entry which is preliminary data.</text>
</comment>
<dbReference type="EMBL" id="PXYT01000049">
    <property type="protein sequence ID" value="PSR25848.1"/>
    <property type="molecule type" value="Genomic_DNA"/>
</dbReference>
<dbReference type="GO" id="GO:0016616">
    <property type="term" value="F:oxidoreductase activity, acting on the CH-OH group of donors, NAD or NADP as acceptor"/>
    <property type="evidence" value="ECO:0007669"/>
    <property type="project" value="InterPro"/>
</dbReference>
<evidence type="ECO:0000259" key="5">
    <source>
        <dbReference type="Pfam" id="PF00389"/>
    </source>
</evidence>
<dbReference type="InterPro" id="IPR036291">
    <property type="entry name" value="NAD(P)-bd_dom_sf"/>
</dbReference>
<dbReference type="InterPro" id="IPR050418">
    <property type="entry name" value="D-iso_2-hydroxyacid_DH_PdxB"/>
</dbReference>
<protein>
    <submittedName>
        <fullName evidence="7">Hydroxyacid dehydrogenase</fullName>
    </submittedName>
</protein>
<dbReference type="Pfam" id="PF00389">
    <property type="entry name" value="2-Hacid_dh"/>
    <property type="match status" value="1"/>
</dbReference>
<organism evidence="7 8">
    <name type="scientific">Sulfobacillus benefaciens</name>
    <dbReference type="NCBI Taxonomy" id="453960"/>
    <lineage>
        <taxon>Bacteria</taxon>
        <taxon>Bacillati</taxon>
        <taxon>Bacillota</taxon>
        <taxon>Clostridia</taxon>
        <taxon>Eubacteriales</taxon>
        <taxon>Clostridiales Family XVII. Incertae Sedis</taxon>
        <taxon>Sulfobacillus</taxon>
    </lineage>
</organism>
<evidence type="ECO:0000256" key="2">
    <source>
        <dbReference type="ARBA" id="ARBA00023002"/>
    </source>
</evidence>
<accession>A0A2T2WUC5</accession>
<dbReference type="SUPFAM" id="SSF51735">
    <property type="entry name" value="NAD(P)-binding Rossmann-fold domains"/>
    <property type="match status" value="1"/>
</dbReference>
<dbReference type="PANTHER" id="PTHR43761">
    <property type="entry name" value="D-ISOMER SPECIFIC 2-HYDROXYACID DEHYDROGENASE FAMILY PROTEIN (AFU_ORTHOLOGUE AFUA_1G13630)"/>
    <property type="match status" value="1"/>
</dbReference>
<dbReference type="CDD" id="cd12175">
    <property type="entry name" value="2-Hacid_dh_11"/>
    <property type="match status" value="1"/>
</dbReference>
<feature type="domain" description="D-isomer specific 2-hydroxyacid dehydrogenase NAD-binding" evidence="6">
    <location>
        <begin position="115"/>
        <end position="291"/>
    </location>
</feature>
<dbReference type="InterPro" id="IPR006140">
    <property type="entry name" value="D-isomer_DH_NAD-bd"/>
</dbReference>
<proteinExistence type="inferred from homology"/>
<dbReference type="SUPFAM" id="SSF52283">
    <property type="entry name" value="Formate/glycerate dehydrogenase catalytic domain-like"/>
    <property type="match status" value="1"/>
</dbReference>
<dbReference type="GO" id="GO:0051287">
    <property type="term" value="F:NAD binding"/>
    <property type="evidence" value="ECO:0007669"/>
    <property type="project" value="InterPro"/>
</dbReference>
<evidence type="ECO:0000259" key="6">
    <source>
        <dbReference type="Pfam" id="PF02826"/>
    </source>
</evidence>
<dbReference type="Proteomes" id="UP000242699">
    <property type="component" value="Unassembled WGS sequence"/>
</dbReference>
<comment type="similarity">
    <text evidence="1 4">Belongs to the D-isomer specific 2-hydroxyacid dehydrogenase family.</text>
</comment>
<sequence>MRRVVLMNFTVVLPPSERVAEQAGLLQQLLAGHRIAVVLTWEEQAQALRTTDILVSTAFVPVTREDILSAPQLKFIQVAGVGVDHVDLEAAAEKGIIVAAVAGANAESVAEHVIMSTLALLRPLIASHGNLKDGRWDLPSWMAQAQDLAGKTFGIYGMGRIGQELAKRLLPFRVTLLYHDLRPLPPDQERLRGLSFVSKEMLFQGSDIISLHLPFTPELYHTIGAKEFSAMKDGSILINTARAELVDPNALIVALRTKLLGAAIDVLESEPPPPDDPLLQMPNVLLTPHGAGVTLQAQNRIAQDAIQNVLRFLDNRPVDNVYVGGSS</sequence>
<keyword evidence="3" id="KW-0520">NAD</keyword>
<evidence type="ECO:0000256" key="4">
    <source>
        <dbReference type="RuleBase" id="RU003719"/>
    </source>
</evidence>